<dbReference type="EC" id="2.7.13.3" evidence="2"/>
<evidence type="ECO:0000256" key="4">
    <source>
        <dbReference type="ARBA" id="ARBA00022679"/>
    </source>
</evidence>
<dbReference type="RefSeq" id="WP_338237559.1">
    <property type="nucleotide sequence ID" value="NZ_BQKE01000001.1"/>
</dbReference>
<dbReference type="InterPro" id="IPR036890">
    <property type="entry name" value="HATPase_C_sf"/>
</dbReference>
<comment type="catalytic activity">
    <reaction evidence="1">
        <text>ATP + protein L-histidine = ADP + protein N-phospho-L-histidine.</text>
        <dbReference type="EC" id="2.7.13.3"/>
    </reaction>
</comment>
<comment type="caution">
    <text evidence="10">The sequence shown here is derived from an EMBL/GenBank/DDBJ whole genome shotgun (WGS) entry which is preliminary data.</text>
</comment>
<dbReference type="PANTHER" id="PTHR45453">
    <property type="entry name" value="PHOSPHATE REGULON SENSOR PROTEIN PHOR"/>
    <property type="match status" value="1"/>
</dbReference>
<keyword evidence="6" id="KW-0902">Two-component regulatory system</keyword>
<dbReference type="Gene3D" id="1.10.287.130">
    <property type="match status" value="1"/>
</dbReference>
<evidence type="ECO:0000256" key="1">
    <source>
        <dbReference type="ARBA" id="ARBA00000085"/>
    </source>
</evidence>
<gene>
    <name evidence="10" type="ORF">PEDI_27930</name>
</gene>
<keyword evidence="7" id="KW-0175">Coiled coil</keyword>
<evidence type="ECO:0000256" key="7">
    <source>
        <dbReference type="SAM" id="Coils"/>
    </source>
</evidence>
<dbReference type="CDD" id="cd00075">
    <property type="entry name" value="HATPase"/>
    <property type="match status" value="1"/>
</dbReference>
<dbReference type="InterPro" id="IPR004358">
    <property type="entry name" value="Sig_transdc_His_kin-like_C"/>
</dbReference>
<dbReference type="SMART" id="SM00387">
    <property type="entry name" value="HATPase_c"/>
    <property type="match status" value="1"/>
</dbReference>
<dbReference type="Proteomes" id="UP001310022">
    <property type="component" value="Unassembled WGS sequence"/>
</dbReference>
<dbReference type="InterPro" id="IPR003594">
    <property type="entry name" value="HATPase_dom"/>
</dbReference>
<feature type="transmembrane region" description="Helical" evidence="8">
    <location>
        <begin position="169"/>
        <end position="187"/>
    </location>
</feature>
<organism evidence="10 11">
    <name type="scientific">Persicobacter diffluens</name>
    <dbReference type="NCBI Taxonomy" id="981"/>
    <lineage>
        <taxon>Bacteria</taxon>
        <taxon>Pseudomonadati</taxon>
        <taxon>Bacteroidota</taxon>
        <taxon>Cytophagia</taxon>
        <taxon>Cytophagales</taxon>
        <taxon>Persicobacteraceae</taxon>
        <taxon>Persicobacter</taxon>
    </lineage>
</organism>
<evidence type="ECO:0000313" key="11">
    <source>
        <dbReference type="Proteomes" id="UP001310022"/>
    </source>
</evidence>
<evidence type="ECO:0000256" key="6">
    <source>
        <dbReference type="ARBA" id="ARBA00023012"/>
    </source>
</evidence>
<keyword evidence="8" id="KW-0472">Membrane</keyword>
<accession>A0AAN4VY82</accession>
<dbReference type="InterPro" id="IPR036097">
    <property type="entry name" value="HisK_dim/P_sf"/>
</dbReference>
<feature type="coiled-coil region" evidence="7">
    <location>
        <begin position="193"/>
        <end position="230"/>
    </location>
</feature>
<protein>
    <recommendedName>
        <fullName evidence="2">histidine kinase</fullName>
        <ecNumber evidence="2">2.7.13.3</ecNumber>
    </recommendedName>
</protein>
<feature type="transmembrane region" description="Helical" evidence="8">
    <location>
        <begin position="109"/>
        <end position="125"/>
    </location>
</feature>
<evidence type="ECO:0000256" key="5">
    <source>
        <dbReference type="ARBA" id="ARBA00022777"/>
    </source>
</evidence>
<feature type="transmembrane region" description="Helical" evidence="8">
    <location>
        <begin position="137"/>
        <end position="157"/>
    </location>
</feature>
<dbReference type="SUPFAM" id="SSF55874">
    <property type="entry name" value="ATPase domain of HSP90 chaperone/DNA topoisomerase II/histidine kinase"/>
    <property type="match status" value="1"/>
</dbReference>
<evidence type="ECO:0000259" key="9">
    <source>
        <dbReference type="PROSITE" id="PS50109"/>
    </source>
</evidence>
<evidence type="ECO:0000313" key="10">
    <source>
        <dbReference type="EMBL" id="GJM62241.1"/>
    </source>
</evidence>
<evidence type="ECO:0000256" key="8">
    <source>
        <dbReference type="SAM" id="Phobius"/>
    </source>
</evidence>
<evidence type="ECO:0000256" key="2">
    <source>
        <dbReference type="ARBA" id="ARBA00012438"/>
    </source>
</evidence>
<keyword evidence="8" id="KW-0812">Transmembrane</keyword>
<dbReference type="GO" id="GO:0016036">
    <property type="term" value="P:cellular response to phosphate starvation"/>
    <property type="evidence" value="ECO:0007669"/>
    <property type="project" value="TreeGrafter"/>
</dbReference>
<feature type="transmembrane region" description="Helical" evidence="8">
    <location>
        <begin position="36"/>
        <end position="54"/>
    </location>
</feature>
<dbReference type="GO" id="GO:0000155">
    <property type="term" value="F:phosphorelay sensor kinase activity"/>
    <property type="evidence" value="ECO:0007669"/>
    <property type="project" value="InterPro"/>
</dbReference>
<evidence type="ECO:0000256" key="3">
    <source>
        <dbReference type="ARBA" id="ARBA00022553"/>
    </source>
</evidence>
<dbReference type="PANTHER" id="PTHR45453:SF1">
    <property type="entry name" value="PHOSPHATE REGULON SENSOR PROTEIN PHOR"/>
    <property type="match status" value="1"/>
</dbReference>
<dbReference type="PROSITE" id="PS50109">
    <property type="entry name" value="HIS_KIN"/>
    <property type="match status" value="1"/>
</dbReference>
<keyword evidence="5" id="KW-0418">Kinase</keyword>
<dbReference type="Gene3D" id="3.30.565.10">
    <property type="entry name" value="Histidine kinase-like ATPase, C-terminal domain"/>
    <property type="match status" value="1"/>
</dbReference>
<dbReference type="GO" id="GO:0004721">
    <property type="term" value="F:phosphoprotein phosphatase activity"/>
    <property type="evidence" value="ECO:0007669"/>
    <property type="project" value="TreeGrafter"/>
</dbReference>
<dbReference type="EMBL" id="BQKE01000001">
    <property type="protein sequence ID" value="GJM62241.1"/>
    <property type="molecule type" value="Genomic_DNA"/>
</dbReference>
<sequence length="474" mass="54598">MRKGIGLHKVISFLQSFREEKGIAPSNGKYFLLPKLVIATNLMVIMQLFIDIFWGGESFIVYHLAFLVLLSIPFYFYQRKEDDLAHDILFLIQNTYIFLGCQLMSKSTGLVYFFFPIVVMVCLTPREENVLPFVVKLLIPIISLLYCSYTSSMLSVFSAMEHSGIELTALWINQCLAMLVTAMLVYIKVDQDRERTEELEAMLEKKVEAEENLIEQKEELSQVNTNLNELVCHMSHSLRGPIASLTGLLQLAKYEEELTAIKKYHQESEILVQRVDNFIKEVNAYHMAQKISNSRVGYISFQQLIREVHEQGKLKNIAMKDKIDFNFKLEMPDSIKLPILDIEIIIYNLVQNAFRFHDPQKQNPFVSVEMRLEAGQIVIKVEDNGVGIPQESLDHVFKMFYRADYSMMSTGLGLNLVKRRVDSLGGQIKVDSKLGEGSRFTVVLPDKFVSYLDYDETRYHDLIGKTDIYRAEVS</sequence>
<dbReference type="Pfam" id="PF02518">
    <property type="entry name" value="HATPase_c"/>
    <property type="match status" value="1"/>
</dbReference>
<keyword evidence="4" id="KW-0808">Transferase</keyword>
<feature type="transmembrane region" description="Helical" evidence="8">
    <location>
        <begin position="60"/>
        <end position="77"/>
    </location>
</feature>
<keyword evidence="11" id="KW-1185">Reference proteome</keyword>
<proteinExistence type="predicted"/>
<dbReference type="SUPFAM" id="SSF47384">
    <property type="entry name" value="Homodimeric domain of signal transducing histidine kinase"/>
    <property type="match status" value="1"/>
</dbReference>
<dbReference type="AlphaFoldDB" id="A0AAN4VY82"/>
<dbReference type="InterPro" id="IPR005467">
    <property type="entry name" value="His_kinase_dom"/>
</dbReference>
<dbReference type="InterPro" id="IPR050351">
    <property type="entry name" value="BphY/WalK/GraS-like"/>
</dbReference>
<keyword evidence="8" id="KW-1133">Transmembrane helix</keyword>
<reference evidence="10 11" key="1">
    <citation type="submission" date="2021-12" db="EMBL/GenBank/DDBJ databases">
        <title>Genome sequencing of bacteria with rrn-lacking chromosome and rrn-plasmid.</title>
        <authorList>
            <person name="Anda M."/>
            <person name="Iwasaki W."/>
        </authorList>
    </citation>
    <scope>NUCLEOTIDE SEQUENCE [LARGE SCALE GENOMIC DNA]</scope>
    <source>
        <strain evidence="10 11">NBRC 15940</strain>
    </source>
</reference>
<dbReference type="GO" id="GO:0005886">
    <property type="term" value="C:plasma membrane"/>
    <property type="evidence" value="ECO:0007669"/>
    <property type="project" value="TreeGrafter"/>
</dbReference>
<feature type="domain" description="Histidine kinase" evidence="9">
    <location>
        <begin position="233"/>
        <end position="448"/>
    </location>
</feature>
<name>A0AAN4VY82_9BACT</name>
<dbReference type="PRINTS" id="PR00344">
    <property type="entry name" value="BCTRLSENSOR"/>
</dbReference>
<keyword evidence="3" id="KW-0597">Phosphoprotein</keyword>